<dbReference type="Pfam" id="PF00535">
    <property type="entry name" value="Glycos_transf_2"/>
    <property type="match status" value="1"/>
</dbReference>
<evidence type="ECO:0000259" key="3">
    <source>
        <dbReference type="Pfam" id="PF01755"/>
    </source>
</evidence>
<feature type="domain" description="Glycosyl transferase family 25" evidence="3">
    <location>
        <begin position="1373"/>
        <end position="1544"/>
    </location>
</feature>
<accession>A0A6C0CKN0</accession>
<dbReference type="InterPro" id="IPR029044">
    <property type="entry name" value="Nucleotide-diphossugar_trans"/>
</dbReference>
<dbReference type="Gene3D" id="1.25.40.10">
    <property type="entry name" value="Tetratricopeptide repeat domain"/>
    <property type="match status" value="1"/>
</dbReference>
<feature type="domain" description="Glycosyltransferase 2-like" evidence="1">
    <location>
        <begin position="10"/>
        <end position="99"/>
    </location>
</feature>
<dbReference type="InterPro" id="IPR055270">
    <property type="entry name" value="Glyco_tran_10_C"/>
</dbReference>
<reference evidence="4" key="1">
    <citation type="journal article" date="2020" name="Nature">
        <title>Giant virus diversity and host interactions through global metagenomics.</title>
        <authorList>
            <person name="Schulz F."/>
            <person name="Roux S."/>
            <person name="Paez-Espino D."/>
            <person name="Jungbluth S."/>
            <person name="Walsh D.A."/>
            <person name="Denef V.J."/>
            <person name="McMahon K.D."/>
            <person name="Konstantinidis K.T."/>
            <person name="Eloe-Fadrosh E.A."/>
            <person name="Kyrpides N.C."/>
            <person name="Woyke T."/>
        </authorList>
    </citation>
    <scope>NUCLEOTIDE SEQUENCE</scope>
    <source>
        <strain evidence="4">GVMAG-M-3300021185-45</strain>
    </source>
</reference>
<evidence type="ECO:0000313" key="4">
    <source>
        <dbReference type="EMBL" id="QHT04234.1"/>
    </source>
</evidence>
<dbReference type="SUPFAM" id="SSF53448">
    <property type="entry name" value="Nucleotide-diphospho-sugar transferases"/>
    <property type="match status" value="1"/>
</dbReference>
<organism evidence="4">
    <name type="scientific">viral metagenome</name>
    <dbReference type="NCBI Taxonomy" id="1070528"/>
    <lineage>
        <taxon>unclassified sequences</taxon>
        <taxon>metagenomes</taxon>
        <taxon>organismal metagenomes</taxon>
    </lineage>
</organism>
<dbReference type="PANTHER" id="PTHR43630:SF2">
    <property type="entry name" value="GLYCOSYLTRANSFERASE"/>
    <property type="match status" value="1"/>
</dbReference>
<dbReference type="Gene3D" id="3.90.550.10">
    <property type="entry name" value="Spore Coat Polysaccharide Biosynthesis Protein SpsA, Chain A"/>
    <property type="match status" value="1"/>
</dbReference>
<dbReference type="Gene3D" id="3.40.50.2000">
    <property type="entry name" value="Glycogen Phosphorylase B"/>
    <property type="match status" value="2"/>
</dbReference>
<feature type="domain" description="Fucosyltransferase C-terminal" evidence="2">
    <location>
        <begin position="1197"/>
        <end position="1309"/>
    </location>
</feature>
<sequence>MNKKTICLNMIVKNESHIIHETLENLIKHIKLDYYVISDTGSTDNTIDVIKTFFNKNNISGEIYQDEWKDFGHNRTKALEYAYNKSDYLLIFDADDLIHGTLPIPDDFNADAYDLIFEGGYQRKCLVSNRIRWKYVGILHEFICNIDPVKTNVFLHGDYYIESRRLGDRNKNPNKYLDDAIILENAYNNESDAGLKTRYLFYCAQSYESNKIEKSIEYYKLYLESDGNNSHKYVVCSRLSNIFKNLQNFEEMIFYCNKSIKYDVTRVDALINELDYYYNNGMYHKLNMIFKYFIDKDILKDNNNKLFINHSNLDRFFYYNSISSYYIGDLDSGYKCCKYLLENNKYVDITISNLIFYKNNFILDNDKDKLIKFFLEFINNKNNSFQIKEKIYTDYLSDDSIFERYNIKSYASLFDQNNITKLNDIPNKNILIYTGYMYFHWNDSTLNNQSIGGAEKAVIYLSRNLPKDYNIFIAGDHIEENKENITYIAHNNLQDFLNTNEFDSIIVSRYVSFFKQFNNIKCNKLFLSAHDSTGFINNHIKEFTVDNILNIYNKDIDHVICLTNWHANNIIENHPYFKNKIKIINNGINISDFKWNCREKIKNKFIWSSCAYRGLYLILNLWNKVLEKIPDATLDICSYETFPKNSEETEMKQIIDKHESIVHHGKLDTNALYDLASKCEYWLYTNTFPETSCITAMEMLMSEVVCLYYPLAGLNDTIGEYGIPVKQGEEIETILNLSTEKKALMREKGKEYALSCSWKNRALEWSSMLGNGEHNNRIGIFNSFPFHYEMFGFILNYAQNNNIEVDIFTNKQNNMGWLDFYKESFSNFNIIDFNNFNGNTNKYSTFFVITDDDPLFKSEWRTDNVICINHYYKTRTPNFKHYLNVANFKDSLLDYNYPCYPLANYQDKIQNNTVCIIGGGYIHTNYNINFINRLQSKKKINLNIFARKLCKTDISEIDTSKFNIHFVEDIETNKMITILKQSSYVFVNYNSNKDHNNGISCSGSLQLALSTLCKPIILKSANQYLQIQNALEFDVNSDEPIVLDEEIDFKAIEEERKKFVNKFYKYIDKFQSAIYLRILSKEGVSNNLETWMNTDNLKYMYNKPVILTNSNNFTHAIIINDYKPKLTIPKENVIGLSHEPNQLLFNFTDNKEIFINYVKQHISHYFIGDQQDLQHPFIEGQTFLLNNKDDFYYKSKYNFCSIVISKKNQGFNYKYRHDLVKAILQTDLPIDIYGYATESEEYKKYNDCRIKHSLEWSEKNPFGTIPFENYKFHICIENIISNNYFSEKITNPLRSNIIPIYYGCKKIDNYFNSVIKLTGDINNDIELLNTIYKNQEQYVNNNSYSDILDKTNIFKNLHNLFDNIVLKNVTEIKVFIIHYKKLTDRKEFILKQFEREQITNYEFITIDRDELNDYDLLKFNKNYSKPLAANFLSHLYAYKQISLNNYKYNLILEDDVILCEGFSNILNSYIKQIPEDFDSVFIGEGCNIQEHHINHSNIIKNKNIYKCDNENKCKCTDSYMISTKCANKLIKYYNTLSTRGYKIDEPIDYFLNKPLKLSDVYWAEPTLIKQGTIIGLFNSSIGNGMINHSVGFNPNVLTCYKSPFKKIRVGKDFDGGYVICDIPNIKYELLLSGGIADDISFEEDFCNKYPNCICNAYDGTINIINFTNKYINFFKKNINNFNDDNNTNLHLDLENHSNIFLKMDIEGYEIPWIKTLKEDHLTRISQIVIEFHFPFNNTEIEVFNKLNKYFKIIHFHANNCCGTRNHNGVIIPNVFECTYLNLNFFNNYYELNTEVIPGVLDMKNVLENNEIIINYEPFVNNLNFKTNFLTFGCDKYTKTSERIKIECKNINIFDNILIRNVDYLKEKSQFWNKHEHFIINNKRGFGYWIWKPFLIYDTLLQMNFNDILVYCDSGCEINQKGKKRLEEYFKIVSNSPYGILSFQMSHHQEYKWTKMDIFKEIDIEICSSNFNSGQLIGGIIIIKKCEHSLMVFKKILEISENYNLINDSQSSLKNHHDFIENRHDQSISSVIRKKYGTEIIEDESINTNNDTIPIYAKRIR</sequence>
<protein>
    <submittedName>
        <fullName evidence="4">Uncharacterized protein</fullName>
    </submittedName>
</protein>
<dbReference type="InterPro" id="IPR002654">
    <property type="entry name" value="Glyco_trans_25"/>
</dbReference>
<name>A0A6C0CKN0_9ZZZZ</name>
<evidence type="ECO:0000259" key="1">
    <source>
        <dbReference type="Pfam" id="PF00535"/>
    </source>
</evidence>
<dbReference type="PANTHER" id="PTHR43630">
    <property type="entry name" value="POLY-BETA-1,6-N-ACETYL-D-GLUCOSAMINE SYNTHASE"/>
    <property type="match status" value="1"/>
</dbReference>
<dbReference type="SUPFAM" id="SSF48452">
    <property type="entry name" value="TPR-like"/>
    <property type="match status" value="1"/>
</dbReference>
<dbReference type="InterPro" id="IPR011990">
    <property type="entry name" value="TPR-like_helical_dom_sf"/>
</dbReference>
<evidence type="ECO:0000259" key="2">
    <source>
        <dbReference type="Pfam" id="PF00852"/>
    </source>
</evidence>
<dbReference type="Pfam" id="PF01755">
    <property type="entry name" value="Glyco_transf_25"/>
    <property type="match status" value="1"/>
</dbReference>
<dbReference type="CDD" id="cd06532">
    <property type="entry name" value="Glyco_transf_25"/>
    <property type="match status" value="1"/>
</dbReference>
<dbReference type="SUPFAM" id="SSF53756">
    <property type="entry name" value="UDP-Glycosyltransferase/glycogen phosphorylase"/>
    <property type="match status" value="2"/>
</dbReference>
<dbReference type="Pfam" id="PF00852">
    <property type="entry name" value="Glyco_transf_10"/>
    <property type="match status" value="1"/>
</dbReference>
<dbReference type="InterPro" id="IPR001173">
    <property type="entry name" value="Glyco_trans_2-like"/>
</dbReference>
<dbReference type="EMBL" id="MN739424">
    <property type="protein sequence ID" value="QHT04234.1"/>
    <property type="molecule type" value="Genomic_DNA"/>
</dbReference>
<proteinExistence type="predicted"/>